<sequence>MSDNDINLNGISAYTPLKMRHESATIQVIKEPRKIANGIVSIGPISRAIWLAGIVQEQSLAINVEGKGIVLIIGCGHPSIERIIKRAEDLFDQPIYGVIGGLHYPITNPTNLKSIGQNILGPKLPWHRYKKSEVSDAIRLLTEKNVKVVGISSHDSCNWTIKQFRDSFGDKYREIVVGQEIKF</sequence>
<dbReference type="InterPro" id="IPR052926">
    <property type="entry name" value="Metallo-beta-lactamase_dom"/>
</dbReference>
<dbReference type="GO" id="GO:0016740">
    <property type="term" value="F:transferase activity"/>
    <property type="evidence" value="ECO:0007669"/>
    <property type="project" value="TreeGrafter"/>
</dbReference>
<dbReference type="Gene3D" id="3.60.15.10">
    <property type="entry name" value="Ribonuclease Z/Hydroxyacylglutathione hydrolase-like"/>
    <property type="match status" value="1"/>
</dbReference>
<evidence type="ECO:0000313" key="1">
    <source>
        <dbReference type="EMBL" id="OCL25712.1"/>
    </source>
</evidence>
<dbReference type="PANTHER" id="PTHR13754">
    <property type="entry name" value="METALLO-BETA-LACTAMASE SUPERFAMILY PROTEIN"/>
    <property type="match status" value="1"/>
</dbReference>
<reference evidence="1 2" key="2">
    <citation type="submission" date="2016-08" db="EMBL/GenBank/DDBJ databases">
        <title>Orenia metallireducens sp. nov. strain Z6, a Novel Metal-reducing Firmicute from the Deep Subsurface.</title>
        <authorList>
            <person name="Maxim B.I."/>
            <person name="Kenneth K."/>
            <person name="Flynn T.M."/>
            <person name="Oloughlin E.J."/>
            <person name="Locke R.A."/>
            <person name="Weber J.R."/>
            <person name="Egan S.M."/>
            <person name="Mackie R.I."/>
            <person name="Cann I.K."/>
        </authorList>
    </citation>
    <scope>NUCLEOTIDE SEQUENCE [LARGE SCALE GENOMIC DNA]</scope>
    <source>
        <strain evidence="1 2">Z6</strain>
    </source>
</reference>
<keyword evidence="2" id="KW-1185">Reference proteome</keyword>
<dbReference type="RefSeq" id="WP_068719622.1">
    <property type="nucleotide sequence ID" value="NZ_LWDV01000010.1"/>
</dbReference>
<protein>
    <submittedName>
        <fullName evidence="1">Uncharacterized protein</fullName>
    </submittedName>
</protein>
<accession>A0A1C0A6D2</accession>
<reference evidence="2" key="1">
    <citation type="submission" date="2016-07" db="EMBL/GenBank/DDBJ databases">
        <authorList>
            <person name="Florea S."/>
            <person name="Webb J.S."/>
            <person name="Jaromczyk J."/>
            <person name="Schardl C.L."/>
        </authorList>
    </citation>
    <scope>NUCLEOTIDE SEQUENCE [LARGE SCALE GENOMIC DNA]</scope>
    <source>
        <strain evidence="2">Z6</strain>
    </source>
</reference>
<organism evidence="1 2">
    <name type="scientific">Orenia metallireducens</name>
    <dbReference type="NCBI Taxonomy" id="1413210"/>
    <lineage>
        <taxon>Bacteria</taxon>
        <taxon>Bacillati</taxon>
        <taxon>Bacillota</taxon>
        <taxon>Clostridia</taxon>
        <taxon>Halanaerobiales</taxon>
        <taxon>Halobacteroidaceae</taxon>
        <taxon>Orenia</taxon>
    </lineage>
</organism>
<dbReference type="Proteomes" id="UP000093514">
    <property type="component" value="Unassembled WGS sequence"/>
</dbReference>
<dbReference type="OrthoDB" id="9803916at2"/>
<name>A0A1C0A6D2_9FIRM</name>
<evidence type="ECO:0000313" key="2">
    <source>
        <dbReference type="Proteomes" id="UP000093514"/>
    </source>
</evidence>
<dbReference type="PANTHER" id="PTHR13754:SF13">
    <property type="entry name" value="METALLO-BETA-LACTAMASE SUPERFAMILY PROTEIN (AFU_ORTHOLOGUE AFUA_3G07630)"/>
    <property type="match status" value="1"/>
</dbReference>
<comment type="caution">
    <text evidence="1">The sequence shown here is derived from an EMBL/GenBank/DDBJ whole genome shotgun (WGS) entry which is preliminary data.</text>
</comment>
<proteinExistence type="predicted"/>
<dbReference type="EMBL" id="LWDV01000010">
    <property type="protein sequence ID" value="OCL25712.1"/>
    <property type="molecule type" value="Genomic_DNA"/>
</dbReference>
<dbReference type="InterPro" id="IPR036866">
    <property type="entry name" value="RibonucZ/Hydroxyglut_hydro"/>
</dbReference>
<dbReference type="AlphaFoldDB" id="A0A1C0A6D2"/>
<gene>
    <name evidence="1" type="ORF">U472_15405</name>
</gene>